<evidence type="ECO:0000313" key="1">
    <source>
        <dbReference type="EMBL" id="CAB4933727.1"/>
    </source>
</evidence>
<accession>A0A6J7IU62</accession>
<name>A0A6J7IU62_9ZZZZ</name>
<protein>
    <submittedName>
        <fullName evidence="1">Unannotated protein</fullName>
    </submittedName>
</protein>
<reference evidence="1" key="1">
    <citation type="submission" date="2020-05" db="EMBL/GenBank/DDBJ databases">
        <authorList>
            <person name="Chiriac C."/>
            <person name="Salcher M."/>
            <person name="Ghai R."/>
            <person name="Kavagutti S V."/>
        </authorList>
    </citation>
    <scope>NUCLEOTIDE SEQUENCE</scope>
</reference>
<dbReference type="AlphaFoldDB" id="A0A6J7IU62"/>
<proteinExistence type="predicted"/>
<sequence length="113" mass="11897">MSARRYTPPRDWVAPGGVWPTGPFAPDAPAYALVTAAIVASYRASAGDRSLRSVARSAGIDATSLGRTLAGETVPDVHTLAVLETALDADLWPDRSRFRAQTESPPHPAGVDT</sequence>
<organism evidence="1">
    <name type="scientific">freshwater metagenome</name>
    <dbReference type="NCBI Taxonomy" id="449393"/>
    <lineage>
        <taxon>unclassified sequences</taxon>
        <taxon>metagenomes</taxon>
        <taxon>ecological metagenomes</taxon>
    </lineage>
</organism>
<dbReference type="EMBL" id="CAFBNE010000008">
    <property type="protein sequence ID" value="CAB4933727.1"/>
    <property type="molecule type" value="Genomic_DNA"/>
</dbReference>
<gene>
    <name evidence="1" type="ORF">UFOPK3772_00428</name>
</gene>